<dbReference type="PROSITE" id="PS50977">
    <property type="entry name" value="HTH_TETR_2"/>
    <property type="match status" value="1"/>
</dbReference>
<comment type="caution">
    <text evidence="6">The sequence shown here is derived from an EMBL/GenBank/DDBJ whole genome shotgun (WGS) entry which is preliminary data.</text>
</comment>
<keyword evidence="1" id="KW-0805">Transcription regulation</keyword>
<keyword evidence="7" id="KW-1185">Reference proteome</keyword>
<evidence type="ECO:0000313" key="6">
    <source>
        <dbReference type="EMBL" id="GGR29001.1"/>
    </source>
</evidence>
<dbReference type="InterPro" id="IPR047923">
    <property type="entry name" value="ArpA-like"/>
</dbReference>
<dbReference type="Pfam" id="PF00440">
    <property type="entry name" value="TetR_N"/>
    <property type="match status" value="1"/>
</dbReference>
<name>A0A918CL84_AGRME</name>
<dbReference type="PROSITE" id="PS01081">
    <property type="entry name" value="HTH_TETR_1"/>
    <property type="match status" value="1"/>
</dbReference>
<sequence>MLGAAEVIRTAGYANATLNDIGAASGVTKGALYFHFDSKEEIARALIEEQHRVTREAAAEILELELTPVEHMLRLCMDLAERLTSDPIVRAGIRLTTDSSTFDTPLLDPYRDWMASFEELARRAEAVGETNGLISPEVFARTLIPSYTGVQLVSETFTGRADLIDRIHDLWRVLLTAIIPAEQLAAKLALADEVFTVKPARRRKRA</sequence>
<dbReference type="Gene3D" id="1.10.357.10">
    <property type="entry name" value="Tetracycline Repressor, domain 2"/>
    <property type="match status" value="1"/>
</dbReference>
<evidence type="ECO:0000256" key="4">
    <source>
        <dbReference type="PROSITE-ProRule" id="PRU00335"/>
    </source>
</evidence>
<dbReference type="InterPro" id="IPR036271">
    <property type="entry name" value="Tet_transcr_reg_TetR-rel_C_sf"/>
</dbReference>
<protein>
    <submittedName>
        <fullName evidence="6">TetR family transcriptional regulator</fullName>
    </submittedName>
</protein>
<proteinExistence type="predicted"/>
<dbReference type="InterPro" id="IPR009057">
    <property type="entry name" value="Homeodomain-like_sf"/>
</dbReference>
<dbReference type="Proteomes" id="UP000610303">
    <property type="component" value="Unassembled WGS sequence"/>
</dbReference>
<gene>
    <name evidence="6" type="ORF">GCM10010196_23590</name>
</gene>
<accession>A0A918CL84</accession>
<reference evidence="6" key="1">
    <citation type="journal article" date="2014" name="Int. J. Syst. Evol. Microbiol.">
        <title>Complete genome sequence of Corynebacterium casei LMG S-19264T (=DSM 44701T), isolated from a smear-ripened cheese.</title>
        <authorList>
            <consortium name="US DOE Joint Genome Institute (JGI-PGF)"/>
            <person name="Walter F."/>
            <person name="Albersmeier A."/>
            <person name="Kalinowski J."/>
            <person name="Ruckert C."/>
        </authorList>
    </citation>
    <scope>NUCLEOTIDE SEQUENCE</scope>
    <source>
        <strain evidence="6">JCM 3346</strain>
    </source>
</reference>
<dbReference type="InterPro" id="IPR023772">
    <property type="entry name" value="DNA-bd_HTH_TetR-type_CS"/>
</dbReference>
<evidence type="ECO:0000256" key="1">
    <source>
        <dbReference type="ARBA" id="ARBA00023015"/>
    </source>
</evidence>
<dbReference type="InterPro" id="IPR001647">
    <property type="entry name" value="HTH_TetR"/>
</dbReference>
<dbReference type="PANTHER" id="PTHR47506">
    <property type="entry name" value="TRANSCRIPTIONAL REGULATORY PROTEIN"/>
    <property type="match status" value="1"/>
</dbReference>
<dbReference type="GO" id="GO:0003677">
    <property type="term" value="F:DNA binding"/>
    <property type="evidence" value="ECO:0007669"/>
    <property type="project" value="UniProtKB-UniRule"/>
</dbReference>
<dbReference type="EMBL" id="BMRJ01000002">
    <property type="protein sequence ID" value="GGR29001.1"/>
    <property type="molecule type" value="Genomic_DNA"/>
</dbReference>
<dbReference type="AlphaFoldDB" id="A0A918CL84"/>
<dbReference type="SUPFAM" id="SSF46689">
    <property type="entry name" value="Homeodomain-like"/>
    <property type="match status" value="1"/>
</dbReference>
<dbReference type="PANTHER" id="PTHR47506:SF1">
    <property type="entry name" value="HTH-TYPE TRANSCRIPTIONAL REGULATOR YJDC"/>
    <property type="match status" value="1"/>
</dbReference>
<keyword evidence="3" id="KW-0804">Transcription</keyword>
<evidence type="ECO:0000256" key="2">
    <source>
        <dbReference type="ARBA" id="ARBA00023125"/>
    </source>
</evidence>
<feature type="domain" description="HTH tetR-type" evidence="5">
    <location>
        <begin position="1"/>
        <end position="54"/>
    </location>
</feature>
<keyword evidence="2 4" id="KW-0238">DNA-binding</keyword>
<dbReference type="SUPFAM" id="SSF48498">
    <property type="entry name" value="Tetracyclin repressor-like, C-terminal domain"/>
    <property type="match status" value="1"/>
</dbReference>
<dbReference type="NCBIfam" id="NF041196">
    <property type="entry name" value="ScbR_bind_reg"/>
    <property type="match status" value="1"/>
</dbReference>
<feature type="DNA-binding region" description="H-T-H motif" evidence="4">
    <location>
        <begin position="17"/>
        <end position="36"/>
    </location>
</feature>
<reference evidence="6" key="2">
    <citation type="submission" date="2020-09" db="EMBL/GenBank/DDBJ databases">
        <authorList>
            <person name="Sun Q."/>
            <person name="Ohkuma M."/>
        </authorList>
    </citation>
    <scope>NUCLEOTIDE SEQUENCE</scope>
    <source>
        <strain evidence="6">JCM 3346</strain>
    </source>
</reference>
<evidence type="ECO:0000313" key="7">
    <source>
        <dbReference type="Proteomes" id="UP000610303"/>
    </source>
</evidence>
<evidence type="ECO:0000256" key="3">
    <source>
        <dbReference type="ARBA" id="ARBA00023163"/>
    </source>
</evidence>
<organism evidence="6 7">
    <name type="scientific">Agromyces mediolanus</name>
    <name type="common">Corynebacterium mediolanum</name>
    <dbReference type="NCBI Taxonomy" id="41986"/>
    <lineage>
        <taxon>Bacteria</taxon>
        <taxon>Bacillati</taxon>
        <taxon>Actinomycetota</taxon>
        <taxon>Actinomycetes</taxon>
        <taxon>Micrococcales</taxon>
        <taxon>Microbacteriaceae</taxon>
        <taxon>Agromyces</taxon>
    </lineage>
</organism>
<dbReference type="Pfam" id="PF21935">
    <property type="entry name" value="TetR_C_45"/>
    <property type="match status" value="1"/>
</dbReference>
<dbReference type="InterPro" id="IPR054126">
    <property type="entry name" value="CprB_TetR_C"/>
</dbReference>
<evidence type="ECO:0000259" key="5">
    <source>
        <dbReference type="PROSITE" id="PS50977"/>
    </source>
</evidence>